<feature type="compositionally biased region" description="Acidic residues" evidence="1">
    <location>
        <begin position="14"/>
        <end position="40"/>
    </location>
</feature>
<dbReference type="OrthoDB" id="170746at2157"/>
<reference evidence="2 5" key="1">
    <citation type="submission" date="2017-01" db="EMBL/GenBank/DDBJ databases">
        <title>Complete genome sequence of Haloterrigena daqingensis type strain (JX313T).</title>
        <authorList>
            <person name="Shuang W."/>
        </authorList>
    </citation>
    <scope>NUCLEOTIDE SEQUENCE [LARGE SCALE GENOMIC DNA]</scope>
    <source>
        <strain evidence="2 5">JX313</strain>
    </source>
</reference>
<feature type="compositionally biased region" description="Acidic residues" evidence="1">
    <location>
        <begin position="49"/>
        <end position="71"/>
    </location>
</feature>
<keyword evidence="4" id="KW-1185">Reference proteome</keyword>
<evidence type="ECO:0000313" key="2">
    <source>
        <dbReference type="EMBL" id="APX96424.1"/>
    </source>
</evidence>
<dbReference type="RefSeq" id="WP_076582325.1">
    <property type="nucleotide sequence ID" value="NZ_CP019327.1"/>
</dbReference>
<feature type="compositionally biased region" description="Basic and acidic residues" evidence="1">
    <location>
        <begin position="134"/>
        <end position="144"/>
    </location>
</feature>
<dbReference type="InterPro" id="IPR008978">
    <property type="entry name" value="HSP20-like_chaperone"/>
</dbReference>
<organism evidence="3 4">
    <name type="scientific">Natronorubrum daqingense</name>
    <dbReference type="NCBI Taxonomy" id="588898"/>
    <lineage>
        <taxon>Archaea</taxon>
        <taxon>Methanobacteriati</taxon>
        <taxon>Methanobacteriota</taxon>
        <taxon>Stenosarchaea group</taxon>
        <taxon>Halobacteria</taxon>
        <taxon>Halobacteriales</taxon>
        <taxon>Natrialbaceae</taxon>
        <taxon>Natronorubrum</taxon>
    </lineage>
</organism>
<name>A0A1N7E8J9_9EURY</name>
<evidence type="ECO:0000256" key="1">
    <source>
        <dbReference type="SAM" id="MobiDB-lite"/>
    </source>
</evidence>
<dbReference type="GeneID" id="89232481"/>
<reference evidence="3 4" key="2">
    <citation type="submission" date="2017-01" db="EMBL/GenBank/DDBJ databases">
        <authorList>
            <person name="Mah S.A."/>
            <person name="Swanson W.J."/>
            <person name="Moy G.W."/>
            <person name="Vacquier V.D."/>
        </authorList>
    </citation>
    <scope>NUCLEOTIDE SEQUENCE [LARGE SCALE GENOMIC DNA]</scope>
    <source>
        <strain evidence="3 4">CGMCC 1.8909</strain>
    </source>
</reference>
<evidence type="ECO:0000313" key="5">
    <source>
        <dbReference type="Proteomes" id="UP000187321"/>
    </source>
</evidence>
<dbReference type="CDD" id="cd00298">
    <property type="entry name" value="ACD_sHsps_p23-like"/>
    <property type="match status" value="1"/>
</dbReference>
<dbReference type="KEGG" id="hda:BB347_07230"/>
<dbReference type="AlphaFoldDB" id="A0A1N7E8J9"/>
<dbReference type="SUPFAM" id="SSF49764">
    <property type="entry name" value="HSP20-like chaperones"/>
    <property type="match status" value="1"/>
</dbReference>
<dbReference type="EMBL" id="CP019327">
    <property type="protein sequence ID" value="APX96424.1"/>
    <property type="molecule type" value="Genomic_DNA"/>
</dbReference>
<evidence type="ECO:0000313" key="4">
    <source>
        <dbReference type="Proteomes" id="UP000185687"/>
    </source>
</evidence>
<protein>
    <submittedName>
        <fullName evidence="3">Uncharacterized protein</fullName>
    </submittedName>
</protein>
<feature type="region of interest" description="Disordered" evidence="1">
    <location>
        <begin position="244"/>
        <end position="267"/>
    </location>
</feature>
<feature type="region of interest" description="Disordered" evidence="1">
    <location>
        <begin position="129"/>
        <end position="184"/>
    </location>
</feature>
<dbReference type="Proteomes" id="UP000187321">
    <property type="component" value="Chromosome"/>
</dbReference>
<evidence type="ECO:0000313" key="3">
    <source>
        <dbReference type="EMBL" id="SIR84462.1"/>
    </source>
</evidence>
<proteinExistence type="predicted"/>
<sequence>MTPPDDSNDRREESPDEHDDSVDIDDADEVDETEEFDEVASSDRGTGLDDTDGTDESAASDDAADADDPGEDGDRADGDASHVPVGSTREESTNREGNWLSSLLSALESLERGAASGRRRTNRTVLDYDISIRSGRDRPDEGGRRPSSPEMGTDERPDRQSRSRTRRRKSPTSGAHLTTRTTSDELTVTADVAGTDPDEVTVGFDDSALVVAISGTELDRVEVPWRDRTADATIKNGILTVQVEPIDEGAHEGDEEGRSDPNGGNTP</sequence>
<feature type="region of interest" description="Disordered" evidence="1">
    <location>
        <begin position="1"/>
        <end position="97"/>
    </location>
</feature>
<dbReference type="EMBL" id="FTNP01000003">
    <property type="protein sequence ID" value="SIR84462.1"/>
    <property type="molecule type" value="Genomic_DNA"/>
</dbReference>
<accession>A0A1N7E8J9</accession>
<gene>
    <name evidence="2" type="ORF">BB347_07230</name>
    <name evidence="3" type="ORF">SAMN05421809_2535</name>
</gene>
<feature type="compositionally biased region" description="Basic and acidic residues" evidence="1">
    <location>
        <begin position="248"/>
        <end position="259"/>
    </location>
</feature>
<dbReference type="Proteomes" id="UP000185687">
    <property type="component" value="Unassembled WGS sequence"/>
</dbReference>
<dbReference type="InterPro" id="IPR055551">
    <property type="entry name" value="DUF7127"/>
</dbReference>
<dbReference type="Pfam" id="PF23444">
    <property type="entry name" value="DUF7127"/>
    <property type="match status" value="1"/>
</dbReference>
<dbReference type="STRING" id="588898.BB347_07230"/>
<feature type="compositionally biased region" description="Polar residues" evidence="1">
    <location>
        <begin position="175"/>
        <end position="184"/>
    </location>
</feature>